<keyword evidence="3" id="KW-0136">Cellulose degradation</keyword>
<dbReference type="Pfam" id="PF00232">
    <property type="entry name" value="Glyco_hydro_1"/>
    <property type="match status" value="1"/>
</dbReference>
<dbReference type="EMBL" id="FQWD01000005">
    <property type="protein sequence ID" value="SHG89937.1"/>
    <property type="molecule type" value="Genomic_DNA"/>
</dbReference>
<evidence type="ECO:0000256" key="4">
    <source>
        <dbReference type="ARBA" id="ARBA00023277"/>
    </source>
</evidence>
<dbReference type="PANTHER" id="PTHR10353:SF36">
    <property type="entry name" value="LP05116P"/>
    <property type="match status" value="1"/>
</dbReference>
<dbReference type="InterPro" id="IPR001360">
    <property type="entry name" value="Glyco_hydro_1"/>
</dbReference>
<evidence type="ECO:0000256" key="7">
    <source>
        <dbReference type="PIRSR" id="PIRSR617736-1"/>
    </source>
</evidence>
<dbReference type="AlphaFoldDB" id="A0A1M5NKF7"/>
<keyword evidence="11" id="KW-1185">Reference proteome</keyword>
<keyword evidence="2 9" id="KW-0378">Hydrolase</keyword>
<dbReference type="STRING" id="634436.SAMN05216361_3267"/>
<protein>
    <recommendedName>
        <fullName evidence="9">Beta-glucosidase</fullName>
        <ecNumber evidence="9">3.2.1.21</ecNumber>
    </recommendedName>
</protein>
<dbReference type="OrthoDB" id="9765195at2"/>
<dbReference type="FunFam" id="3.20.20.80:FF:000004">
    <property type="entry name" value="Beta-glucosidase 6-phospho-beta-glucosidase"/>
    <property type="match status" value="1"/>
</dbReference>
<sequence length="450" mass="50129">MTKNLTINQRLNSNLFPVGVATSSFQIEGARDGREASIWDTFCATPGAVKDGSDGNVACDHIHRWQDDIELVSSLGFDAYRFSVSWPRIMKACGSVNQTGLAFYVDLLKALKDKGLKAYVTLYHWDLPQYLEDKGGWLNRETALAFAEYVDVVSKAFNGYVDCYATLNEPFCSAYLGYEIGVHAPGKVGKQFGKKAAHHLLLAHGMAMQVLRRNAPDVTSGIVLNFTPYYASTASEADAAAAKLAHDHHNDWYVKPVLTGCYPDILHTLPENEKPDIHDGDLALINAPLDYLGVNYYTRSFVAACSHDGFRILPPAADAPVSAMGWEIFPNALRDLLLQLHRDYDLPPVQITENGMACDDALINGEVDDPVRVQYLQDHMNAVAEAMEAGVDVTAYFVWSLLDNFEWAEGYLKRFGIVYVDYDTQQRIPKRSALALQRWLTRRKASNGEM</sequence>
<feature type="active site" description="Proton donor" evidence="7">
    <location>
        <position position="169"/>
    </location>
</feature>
<dbReference type="RefSeq" id="WP_073324230.1">
    <property type="nucleotide sequence ID" value="NZ_FQWD01000005.1"/>
</dbReference>
<feature type="active site" description="Nucleophile" evidence="7">
    <location>
        <position position="353"/>
    </location>
</feature>
<dbReference type="SUPFAM" id="SSF51445">
    <property type="entry name" value="(Trans)glycosidases"/>
    <property type="match status" value="1"/>
</dbReference>
<proteinExistence type="inferred from homology"/>
<dbReference type="Gene3D" id="3.20.20.80">
    <property type="entry name" value="Glycosidases"/>
    <property type="match status" value="1"/>
</dbReference>
<feature type="binding site" evidence="8">
    <location>
        <position position="26"/>
    </location>
    <ligand>
        <name>substrate</name>
    </ligand>
</feature>
<evidence type="ECO:0000256" key="3">
    <source>
        <dbReference type="ARBA" id="ARBA00023001"/>
    </source>
</evidence>
<reference evidence="11" key="1">
    <citation type="submission" date="2016-11" db="EMBL/GenBank/DDBJ databases">
        <authorList>
            <person name="Varghese N."/>
            <person name="Submissions S."/>
        </authorList>
    </citation>
    <scope>NUCLEOTIDE SEQUENCE [LARGE SCALE GENOMIC DNA]</scope>
    <source>
        <strain evidence="11">CGMCC 1.8995</strain>
    </source>
</reference>
<keyword evidence="6" id="KW-0624">Polysaccharide degradation</keyword>
<keyword evidence="5 9" id="KW-0326">Glycosidase</keyword>
<evidence type="ECO:0000256" key="6">
    <source>
        <dbReference type="ARBA" id="ARBA00023326"/>
    </source>
</evidence>
<dbReference type="InterPro" id="IPR017736">
    <property type="entry name" value="Glyco_hydro_1_beta-glucosidase"/>
</dbReference>
<accession>A0A1M5NKF7</accession>
<dbReference type="GO" id="GO:0008422">
    <property type="term" value="F:beta-glucosidase activity"/>
    <property type="evidence" value="ECO:0007669"/>
    <property type="project" value="UniProtKB-EC"/>
</dbReference>
<organism evidence="10 11">
    <name type="scientific">Marisediminitalea aggregata</name>
    <dbReference type="NCBI Taxonomy" id="634436"/>
    <lineage>
        <taxon>Bacteria</taxon>
        <taxon>Pseudomonadati</taxon>
        <taxon>Pseudomonadota</taxon>
        <taxon>Gammaproteobacteria</taxon>
        <taxon>Alteromonadales</taxon>
        <taxon>Alteromonadaceae</taxon>
        <taxon>Marisediminitalea</taxon>
    </lineage>
</organism>
<feature type="binding site" evidence="8">
    <location>
        <position position="124"/>
    </location>
    <ligand>
        <name>substrate</name>
    </ligand>
</feature>
<dbReference type="NCBIfam" id="TIGR03356">
    <property type="entry name" value="BGL"/>
    <property type="match status" value="1"/>
</dbReference>
<feature type="binding site" evidence="8">
    <location>
        <position position="297"/>
    </location>
    <ligand>
        <name>substrate</name>
    </ligand>
</feature>
<gene>
    <name evidence="10" type="ORF">SAMN05216361_3267</name>
</gene>
<feature type="binding site" evidence="8">
    <location>
        <position position="399"/>
    </location>
    <ligand>
        <name>substrate</name>
    </ligand>
</feature>
<evidence type="ECO:0000256" key="8">
    <source>
        <dbReference type="PIRSR" id="PIRSR617736-2"/>
    </source>
</evidence>
<dbReference type="GO" id="GO:0030245">
    <property type="term" value="P:cellulose catabolic process"/>
    <property type="evidence" value="ECO:0007669"/>
    <property type="project" value="UniProtKB-KW"/>
</dbReference>
<dbReference type="Proteomes" id="UP000184520">
    <property type="component" value="Unassembled WGS sequence"/>
</dbReference>
<evidence type="ECO:0000256" key="1">
    <source>
        <dbReference type="ARBA" id="ARBA00010838"/>
    </source>
</evidence>
<evidence type="ECO:0000313" key="10">
    <source>
        <dbReference type="EMBL" id="SHG89937.1"/>
    </source>
</evidence>
<keyword evidence="4" id="KW-0119">Carbohydrate metabolism</keyword>
<name>A0A1M5NKF7_9ALTE</name>
<evidence type="ECO:0000256" key="9">
    <source>
        <dbReference type="RuleBase" id="RU361175"/>
    </source>
</evidence>
<feature type="binding site" evidence="8">
    <location>
        <position position="168"/>
    </location>
    <ligand>
        <name>substrate</name>
    </ligand>
</feature>
<comment type="catalytic activity">
    <reaction evidence="9">
        <text>Hydrolysis of terminal, non-reducing beta-D-glucosyl residues with release of beta-D-glucose.</text>
        <dbReference type="EC" id="3.2.1.21"/>
    </reaction>
</comment>
<dbReference type="PRINTS" id="PR00131">
    <property type="entry name" value="GLHYDRLASE1"/>
</dbReference>
<dbReference type="PANTHER" id="PTHR10353">
    <property type="entry name" value="GLYCOSYL HYDROLASE"/>
    <property type="match status" value="1"/>
</dbReference>
<dbReference type="EC" id="3.2.1.21" evidence="9"/>
<feature type="binding site" evidence="8">
    <location>
        <begin position="406"/>
        <end position="407"/>
    </location>
    <ligand>
        <name>substrate</name>
    </ligand>
</feature>
<evidence type="ECO:0000256" key="5">
    <source>
        <dbReference type="ARBA" id="ARBA00023295"/>
    </source>
</evidence>
<comment type="similarity">
    <text evidence="1 9">Belongs to the glycosyl hydrolase 1 family.</text>
</comment>
<evidence type="ECO:0000256" key="2">
    <source>
        <dbReference type="ARBA" id="ARBA00022801"/>
    </source>
</evidence>
<dbReference type="InterPro" id="IPR017853">
    <property type="entry name" value="GH"/>
</dbReference>
<evidence type="ECO:0000313" key="11">
    <source>
        <dbReference type="Proteomes" id="UP000184520"/>
    </source>
</evidence>